<feature type="DNA-binding region" description="H-T-H motif" evidence="4">
    <location>
        <begin position="48"/>
        <end position="67"/>
    </location>
</feature>
<dbReference type="GO" id="GO:0000976">
    <property type="term" value="F:transcription cis-regulatory region binding"/>
    <property type="evidence" value="ECO:0007669"/>
    <property type="project" value="TreeGrafter"/>
</dbReference>
<keyword evidence="1" id="KW-0805">Transcription regulation</keyword>
<dbReference type="EMBL" id="FSHM01000021">
    <property type="protein sequence ID" value="SIC29753.1"/>
    <property type="molecule type" value="Genomic_DNA"/>
</dbReference>
<feature type="region of interest" description="Disordered" evidence="5">
    <location>
        <begin position="1"/>
        <end position="27"/>
    </location>
</feature>
<sequence>MSPAHRTHRVKGTRPGRPRGRTSESTTRRDIVLAAREVFLEAGYEGATLQEIADRSGVNRSVLYHHFPTRRDVYDAAVADAGCVLHRVMARAAAGPTLVEQLTAYIRASQREECRDRHLFRFLIASMVHAARRPESPTGGGLNDAAQIFVERLVADAVRRGELDPATEVPATAATIASVLFGVGIHSGFIGSAAAMGHIRDQLVRTLTDGLPFADIPAPISAGRGGATRRDWKTQ</sequence>
<evidence type="ECO:0000259" key="6">
    <source>
        <dbReference type="PROSITE" id="PS50977"/>
    </source>
</evidence>
<dbReference type="PROSITE" id="PS50977">
    <property type="entry name" value="HTH_TETR_2"/>
    <property type="match status" value="1"/>
</dbReference>
<dbReference type="Pfam" id="PF00440">
    <property type="entry name" value="TetR_N"/>
    <property type="match status" value="1"/>
</dbReference>
<dbReference type="SUPFAM" id="SSF48498">
    <property type="entry name" value="Tetracyclin repressor-like, C-terminal domain"/>
    <property type="match status" value="1"/>
</dbReference>
<dbReference type="PANTHER" id="PTHR30055:SF234">
    <property type="entry name" value="HTH-TYPE TRANSCRIPTIONAL REGULATOR BETI"/>
    <property type="match status" value="1"/>
</dbReference>
<feature type="compositionally biased region" description="Basic residues" evidence="5">
    <location>
        <begin position="1"/>
        <end position="20"/>
    </location>
</feature>
<dbReference type="SUPFAM" id="SSF46689">
    <property type="entry name" value="Homeodomain-like"/>
    <property type="match status" value="1"/>
</dbReference>
<organism evidence="7 8">
    <name type="scientific">Mycobacteroides abscessus subsp. abscessus</name>
    <dbReference type="NCBI Taxonomy" id="1185650"/>
    <lineage>
        <taxon>Bacteria</taxon>
        <taxon>Bacillati</taxon>
        <taxon>Actinomycetota</taxon>
        <taxon>Actinomycetes</taxon>
        <taxon>Mycobacteriales</taxon>
        <taxon>Mycobacteriaceae</taxon>
        <taxon>Mycobacteroides</taxon>
        <taxon>Mycobacteroides abscessus</taxon>
    </lineage>
</organism>
<dbReference type="PANTHER" id="PTHR30055">
    <property type="entry name" value="HTH-TYPE TRANSCRIPTIONAL REGULATOR RUTR"/>
    <property type="match status" value="1"/>
</dbReference>
<dbReference type="AlphaFoldDB" id="A0AB38D7R7"/>
<dbReference type="InterPro" id="IPR050109">
    <property type="entry name" value="HTH-type_TetR-like_transc_reg"/>
</dbReference>
<evidence type="ECO:0000313" key="7">
    <source>
        <dbReference type="EMBL" id="SIC29753.1"/>
    </source>
</evidence>
<dbReference type="InterPro" id="IPR001647">
    <property type="entry name" value="HTH_TetR"/>
</dbReference>
<dbReference type="GO" id="GO:0003700">
    <property type="term" value="F:DNA-binding transcription factor activity"/>
    <property type="evidence" value="ECO:0007669"/>
    <property type="project" value="TreeGrafter"/>
</dbReference>
<dbReference type="Gene3D" id="1.10.357.10">
    <property type="entry name" value="Tetracycline Repressor, domain 2"/>
    <property type="match status" value="1"/>
</dbReference>
<evidence type="ECO:0000256" key="2">
    <source>
        <dbReference type="ARBA" id="ARBA00023125"/>
    </source>
</evidence>
<dbReference type="PRINTS" id="PR00455">
    <property type="entry name" value="HTHTETR"/>
</dbReference>
<dbReference type="InterPro" id="IPR009057">
    <property type="entry name" value="Homeodomain-like_sf"/>
</dbReference>
<comment type="caution">
    <text evidence="7">The sequence shown here is derived from an EMBL/GenBank/DDBJ whole genome shotgun (WGS) entry which is preliminary data.</text>
</comment>
<evidence type="ECO:0000256" key="5">
    <source>
        <dbReference type="SAM" id="MobiDB-lite"/>
    </source>
</evidence>
<evidence type="ECO:0000256" key="4">
    <source>
        <dbReference type="PROSITE-ProRule" id="PRU00335"/>
    </source>
</evidence>
<gene>
    <name evidence="7" type="primary">bepR_2</name>
    <name evidence="7" type="ORF">SAMEA2070301_05723</name>
</gene>
<keyword evidence="3" id="KW-0804">Transcription</keyword>
<name>A0AB38D7R7_9MYCO</name>
<accession>A0AB38D7R7</accession>
<dbReference type="RefSeq" id="WP_074243715.1">
    <property type="nucleotide sequence ID" value="NZ_CAACXP010000024.1"/>
</dbReference>
<dbReference type="Proteomes" id="UP000185210">
    <property type="component" value="Unassembled WGS sequence"/>
</dbReference>
<evidence type="ECO:0000256" key="1">
    <source>
        <dbReference type="ARBA" id="ARBA00023015"/>
    </source>
</evidence>
<proteinExistence type="predicted"/>
<evidence type="ECO:0000313" key="8">
    <source>
        <dbReference type="Proteomes" id="UP000185210"/>
    </source>
</evidence>
<dbReference type="InterPro" id="IPR036271">
    <property type="entry name" value="Tet_transcr_reg_TetR-rel_C_sf"/>
</dbReference>
<reference evidence="7 8" key="1">
    <citation type="submission" date="2016-11" db="EMBL/GenBank/DDBJ databases">
        <authorList>
            <consortium name="Pathogen Informatics"/>
        </authorList>
    </citation>
    <scope>NUCLEOTIDE SEQUENCE [LARGE SCALE GENOMIC DNA]</scope>
    <source>
        <strain evidence="7 8">104</strain>
    </source>
</reference>
<evidence type="ECO:0000256" key="3">
    <source>
        <dbReference type="ARBA" id="ARBA00023163"/>
    </source>
</evidence>
<protein>
    <submittedName>
        <fullName evidence="7">Transcriptional regulator</fullName>
    </submittedName>
</protein>
<keyword evidence="2 4" id="KW-0238">DNA-binding</keyword>
<feature type="domain" description="HTH tetR-type" evidence="6">
    <location>
        <begin position="25"/>
        <end position="85"/>
    </location>
</feature>